<evidence type="ECO:0000256" key="1">
    <source>
        <dbReference type="ARBA" id="ARBA00004496"/>
    </source>
</evidence>
<evidence type="ECO:0000313" key="7">
    <source>
        <dbReference type="Proteomes" id="UP001586593"/>
    </source>
</evidence>
<keyword evidence="7" id="KW-1185">Reference proteome</keyword>
<evidence type="ECO:0000256" key="4">
    <source>
        <dbReference type="ARBA" id="ARBA00022679"/>
    </source>
</evidence>
<evidence type="ECO:0000313" key="6">
    <source>
        <dbReference type="EMBL" id="KAL1853499.1"/>
    </source>
</evidence>
<gene>
    <name evidence="5" type="primary">EFM5</name>
    <name evidence="6" type="ORF">VTK73DRAFT_9010</name>
</gene>
<proteinExistence type="inferred from homology"/>
<evidence type="ECO:0000256" key="5">
    <source>
        <dbReference type="HAMAP-Rule" id="MF_03187"/>
    </source>
</evidence>
<dbReference type="Pfam" id="PF10237">
    <property type="entry name" value="N6-adenineMlase"/>
    <property type="match status" value="1"/>
</dbReference>
<dbReference type="InterPro" id="IPR019369">
    <property type="entry name" value="Efm5/EEF1AKMT1"/>
</dbReference>
<sequence>MSSDTENDELTLSSSALEALSQFYAESDSRAEQFTKLVTEASQQNAEHKVLSMDTFGEDWNMSQFWYADETATLIAKQLLDGATPETTIMIVSVPSVFIAMKNWLAASATPDDRKPKLVFLEYDRRFAIFPEFVFYDYKHPTRLPTSLKGTADRIAADPPFLNEDCHTKVALTIRWLAKPEATERAPTAALHAGSKRGPGAFRMVMCTGERMETLVTKLYRLFGLRTTDYQPVHARCLNNEYYCYANFECDSWKWVQDSSNGENPGATES</sequence>
<comment type="function">
    <text evidence="5">S-adenosyl-L-methionine-dependent protein-lysine N-methyltransferase that trimethylates elongation factor 1-alpha at 'Lys-79'.</text>
</comment>
<organism evidence="6 7">
    <name type="scientific">Phialemonium thermophilum</name>
    <dbReference type="NCBI Taxonomy" id="223376"/>
    <lineage>
        <taxon>Eukaryota</taxon>
        <taxon>Fungi</taxon>
        <taxon>Dikarya</taxon>
        <taxon>Ascomycota</taxon>
        <taxon>Pezizomycotina</taxon>
        <taxon>Sordariomycetes</taxon>
        <taxon>Sordariomycetidae</taxon>
        <taxon>Cephalothecales</taxon>
        <taxon>Cephalothecaceae</taxon>
        <taxon>Phialemonium</taxon>
    </lineage>
</organism>
<evidence type="ECO:0000256" key="2">
    <source>
        <dbReference type="ARBA" id="ARBA00022490"/>
    </source>
</evidence>
<keyword evidence="3 5" id="KW-0489">Methyltransferase</keyword>
<comment type="subcellular location">
    <subcellularLocation>
        <location evidence="1 5">Cytoplasm</location>
    </subcellularLocation>
</comment>
<evidence type="ECO:0000256" key="3">
    <source>
        <dbReference type="ARBA" id="ARBA00022603"/>
    </source>
</evidence>
<dbReference type="PANTHER" id="PTHR13200:SF0">
    <property type="entry name" value="EEF1A LYSINE METHYLTRANSFERASE 1"/>
    <property type="match status" value="1"/>
</dbReference>
<dbReference type="EC" id="2.1.1.-" evidence="5"/>
<comment type="similarity">
    <text evidence="5">Belongs to the class I-like SAM-binding methyltransferase superfamily. EFM5 family.</text>
</comment>
<protein>
    <recommendedName>
        <fullName evidence="5">Protein-lysine N-methyltransferase EFM5</fullName>
        <ecNumber evidence="5">2.1.1.-</ecNumber>
    </recommendedName>
    <alternativeName>
        <fullName evidence="5">Elongation factor methyltransferase 5</fullName>
    </alternativeName>
</protein>
<keyword evidence="4 5" id="KW-0808">Transferase</keyword>
<dbReference type="EMBL" id="JAZHXJ010000703">
    <property type="protein sequence ID" value="KAL1853499.1"/>
    <property type="molecule type" value="Genomic_DNA"/>
</dbReference>
<dbReference type="PANTHER" id="PTHR13200">
    <property type="entry name" value="EEF1A LYSINE METHYLTRANSFERASE 1"/>
    <property type="match status" value="1"/>
</dbReference>
<dbReference type="InterPro" id="IPR041370">
    <property type="entry name" value="Mlase_EEF1AKMT1/ZCCHC4"/>
</dbReference>
<reference evidence="6 7" key="1">
    <citation type="journal article" date="2024" name="Commun. Biol.">
        <title>Comparative genomic analysis of thermophilic fungi reveals convergent evolutionary adaptations and gene losses.</title>
        <authorList>
            <person name="Steindorff A.S."/>
            <person name="Aguilar-Pontes M.V."/>
            <person name="Robinson A.J."/>
            <person name="Andreopoulos B."/>
            <person name="LaButti K."/>
            <person name="Kuo A."/>
            <person name="Mondo S."/>
            <person name="Riley R."/>
            <person name="Otillar R."/>
            <person name="Haridas S."/>
            <person name="Lipzen A."/>
            <person name="Grimwood J."/>
            <person name="Schmutz J."/>
            <person name="Clum A."/>
            <person name="Reid I.D."/>
            <person name="Moisan M.C."/>
            <person name="Butler G."/>
            <person name="Nguyen T.T.M."/>
            <person name="Dewar K."/>
            <person name="Conant G."/>
            <person name="Drula E."/>
            <person name="Henrissat B."/>
            <person name="Hansel C."/>
            <person name="Singer S."/>
            <person name="Hutchinson M.I."/>
            <person name="de Vries R.P."/>
            <person name="Natvig D.O."/>
            <person name="Powell A.J."/>
            <person name="Tsang A."/>
            <person name="Grigoriev I.V."/>
        </authorList>
    </citation>
    <scope>NUCLEOTIDE SEQUENCE [LARGE SCALE GENOMIC DNA]</scope>
    <source>
        <strain evidence="6 7">ATCC 24622</strain>
    </source>
</reference>
<comment type="caution">
    <text evidence="6">The sequence shown here is derived from an EMBL/GenBank/DDBJ whole genome shotgun (WGS) entry which is preliminary data.</text>
</comment>
<dbReference type="HAMAP" id="MF_03187">
    <property type="entry name" value="Methyltr_EFM5"/>
    <property type="match status" value="1"/>
</dbReference>
<accession>A0ABR3W524</accession>
<keyword evidence="2 5" id="KW-0963">Cytoplasm</keyword>
<name>A0ABR3W524_9PEZI</name>
<dbReference type="Proteomes" id="UP001586593">
    <property type="component" value="Unassembled WGS sequence"/>
</dbReference>